<dbReference type="EMBL" id="POWF01000011">
    <property type="protein sequence ID" value="PNQ72104.1"/>
    <property type="molecule type" value="Genomic_DNA"/>
</dbReference>
<dbReference type="Pfam" id="PF13439">
    <property type="entry name" value="Glyco_transf_4"/>
    <property type="match status" value="1"/>
</dbReference>
<keyword evidence="4" id="KW-1185">Reference proteome</keyword>
<dbReference type="OrthoDB" id="7560678at2"/>
<comment type="caution">
    <text evidence="3">The sequence shown here is derived from an EMBL/GenBank/DDBJ whole genome shotgun (WGS) entry which is preliminary data.</text>
</comment>
<dbReference type="GO" id="GO:0016757">
    <property type="term" value="F:glycosyltransferase activity"/>
    <property type="evidence" value="ECO:0007669"/>
    <property type="project" value="InterPro"/>
</dbReference>
<keyword evidence="3" id="KW-0808">Transferase</keyword>
<evidence type="ECO:0000313" key="3">
    <source>
        <dbReference type="EMBL" id="PNQ72104.1"/>
    </source>
</evidence>
<feature type="domain" description="Glycosyltransferase subfamily 4-like N-terminal" evidence="2">
    <location>
        <begin position="18"/>
        <end position="166"/>
    </location>
</feature>
<name>A0A2K1DVP8_9FLAO</name>
<dbReference type="InterPro" id="IPR001296">
    <property type="entry name" value="Glyco_trans_1"/>
</dbReference>
<proteinExistence type="predicted"/>
<dbReference type="Proteomes" id="UP000236641">
    <property type="component" value="Unassembled WGS sequence"/>
</dbReference>
<evidence type="ECO:0000259" key="2">
    <source>
        <dbReference type="Pfam" id="PF13439"/>
    </source>
</evidence>
<reference evidence="3 4" key="1">
    <citation type="submission" date="2018-01" db="EMBL/GenBank/DDBJ databases">
        <title>The draft genome of Hanstruepera neustonica JCM19743.</title>
        <authorList>
            <person name="He R.-H."/>
            <person name="Du Z.-J."/>
        </authorList>
    </citation>
    <scope>NUCLEOTIDE SEQUENCE [LARGE SCALE GENOMIC DNA]</scope>
    <source>
        <strain evidence="3 4">JCM19743</strain>
    </source>
</reference>
<dbReference type="AlphaFoldDB" id="A0A2K1DVP8"/>
<dbReference type="PANTHER" id="PTHR12526:SF636">
    <property type="entry name" value="BLL3647 PROTEIN"/>
    <property type="match status" value="1"/>
</dbReference>
<dbReference type="CDD" id="cd03801">
    <property type="entry name" value="GT4_PimA-like"/>
    <property type="match status" value="1"/>
</dbReference>
<dbReference type="PANTHER" id="PTHR12526">
    <property type="entry name" value="GLYCOSYLTRANSFERASE"/>
    <property type="match status" value="1"/>
</dbReference>
<evidence type="ECO:0000259" key="1">
    <source>
        <dbReference type="Pfam" id="PF00534"/>
    </source>
</evidence>
<evidence type="ECO:0000313" key="4">
    <source>
        <dbReference type="Proteomes" id="UP000236641"/>
    </source>
</evidence>
<gene>
    <name evidence="3" type="ORF">C1T31_13440</name>
</gene>
<dbReference type="RefSeq" id="WP_103053037.1">
    <property type="nucleotide sequence ID" value="NZ_POWF01000011.1"/>
</dbReference>
<organism evidence="3 4">
    <name type="scientific">Hanstruepera neustonica</name>
    <dbReference type="NCBI Taxonomy" id="1445657"/>
    <lineage>
        <taxon>Bacteria</taxon>
        <taxon>Pseudomonadati</taxon>
        <taxon>Bacteroidota</taxon>
        <taxon>Flavobacteriia</taxon>
        <taxon>Flavobacteriales</taxon>
        <taxon>Flavobacteriaceae</taxon>
        <taxon>Hanstruepera</taxon>
    </lineage>
</organism>
<dbReference type="InterPro" id="IPR028098">
    <property type="entry name" value="Glyco_trans_4-like_N"/>
</dbReference>
<sequence>MSKKIRILFTTSNFDTAGSGKVIYDLIHGLDHNKFDIEIACGHDRGHYFKVIQSLNLPIHVFKTKTAYRPYFSLLFRVLKISKFFKSHDYDLIHSWQWSNDWTEALAAKLAGIPWIYTKKAMGFESKHWRIKSFLAKHIITINDDMRAYFPNKHAQSLIPLGIDTAYYSPEHFPDLPESETFQIITVANLAPVKGIEVLLHAIHQLKDPQVRLTILGYNGNDYGQAMQALSQSLGLQNQVRFIGKTADVRPYIVASNLYVIPTLDQGRKEGMPMALVEAMSMGIPVLGSNISGIKYVLKDFKNLLFKAGDSHALCKLILDIKSLSHNEQRQLGASLRSYCINHFTLERFIGLHEALYLKLKTNKD</sequence>
<protein>
    <submittedName>
        <fullName evidence="3">Glycosyltransferase</fullName>
    </submittedName>
</protein>
<accession>A0A2K1DVP8</accession>
<dbReference type="SUPFAM" id="SSF53756">
    <property type="entry name" value="UDP-Glycosyltransferase/glycogen phosphorylase"/>
    <property type="match status" value="1"/>
</dbReference>
<feature type="domain" description="Glycosyl transferase family 1" evidence="1">
    <location>
        <begin position="178"/>
        <end position="331"/>
    </location>
</feature>
<dbReference type="Pfam" id="PF00534">
    <property type="entry name" value="Glycos_transf_1"/>
    <property type="match status" value="1"/>
</dbReference>
<dbReference type="Gene3D" id="3.40.50.2000">
    <property type="entry name" value="Glycogen Phosphorylase B"/>
    <property type="match status" value="2"/>
</dbReference>